<proteinExistence type="predicted"/>
<accession>A0A183C1A3</accession>
<dbReference type="Proteomes" id="UP000050741">
    <property type="component" value="Unassembled WGS sequence"/>
</dbReference>
<name>A0A183C1A3_GLOPA</name>
<dbReference type="WBParaSite" id="GPLIN_000664600">
    <property type="protein sequence ID" value="GPLIN_000664600"/>
    <property type="gene ID" value="GPLIN_000664600"/>
</dbReference>
<evidence type="ECO:0000313" key="2">
    <source>
        <dbReference type="WBParaSite" id="GPLIN_000664600"/>
    </source>
</evidence>
<protein>
    <submittedName>
        <fullName evidence="2">DUF4283 domain-containing protein</fullName>
    </submittedName>
</protein>
<keyword evidence="1" id="KW-1185">Reference proteome</keyword>
<evidence type="ECO:0000313" key="1">
    <source>
        <dbReference type="Proteomes" id="UP000050741"/>
    </source>
</evidence>
<reference evidence="1" key="2">
    <citation type="submission" date="2014-05" db="EMBL/GenBank/DDBJ databases">
        <title>The genome and life-stage specific transcriptomes of Globodera pallida elucidate key aspects of plant parasitism by a cyst nematode.</title>
        <authorList>
            <person name="Cotton J.A."/>
            <person name="Lilley C.J."/>
            <person name="Jones L.M."/>
            <person name="Kikuchi T."/>
            <person name="Reid A.J."/>
            <person name="Thorpe P."/>
            <person name="Tsai I.J."/>
            <person name="Beasley H."/>
            <person name="Blok V."/>
            <person name="Cock P.J.A."/>
            <person name="Van den Akker S.E."/>
            <person name="Holroyd N."/>
            <person name="Hunt M."/>
            <person name="Mantelin S."/>
            <person name="Naghra H."/>
            <person name="Pain A."/>
            <person name="Palomares-Rius J.E."/>
            <person name="Zarowiecki M."/>
            <person name="Berriman M."/>
            <person name="Jones J.T."/>
            <person name="Urwin P.E."/>
        </authorList>
    </citation>
    <scope>NUCLEOTIDE SEQUENCE [LARGE SCALE GENOMIC DNA]</scope>
    <source>
        <strain evidence="1">Lindley</strain>
    </source>
</reference>
<sequence length="151" mass="17419">MFLNFSYVDQTVVEFLQRLCRLFNSSGTTVDIDSAGVSSAQAVAKWLITPRVDGLPKMFHCCGYSGEMDGFKVTFVNASESVNFIISFWIDDGDFVPFELKNNWTKERLTFRQMNKDNWLLVRCPIGRDERKWAKWEEEGIHFNDRDIGAG</sequence>
<reference evidence="2" key="3">
    <citation type="submission" date="2016-06" db="UniProtKB">
        <authorList>
            <consortium name="WormBaseParasite"/>
        </authorList>
    </citation>
    <scope>IDENTIFICATION</scope>
</reference>
<reference evidence="1" key="1">
    <citation type="submission" date="2013-12" db="EMBL/GenBank/DDBJ databases">
        <authorList>
            <person name="Aslett M."/>
        </authorList>
    </citation>
    <scope>NUCLEOTIDE SEQUENCE [LARGE SCALE GENOMIC DNA]</scope>
    <source>
        <strain evidence="1">Lindley</strain>
    </source>
</reference>
<dbReference type="AlphaFoldDB" id="A0A183C1A3"/>
<organism evidence="1 2">
    <name type="scientific">Globodera pallida</name>
    <name type="common">Potato cyst nematode worm</name>
    <name type="synonym">Heterodera pallida</name>
    <dbReference type="NCBI Taxonomy" id="36090"/>
    <lineage>
        <taxon>Eukaryota</taxon>
        <taxon>Metazoa</taxon>
        <taxon>Ecdysozoa</taxon>
        <taxon>Nematoda</taxon>
        <taxon>Chromadorea</taxon>
        <taxon>Rhabditida</taxon>
        <taxon>Tylenchina</taxon>
        <taxon>Tylenchomorpha</taxon>
        <taxon>Tylenchoidea</taxon>
        <taxon>Heteroderidae</taxon>
        <taxon>Heteroderinae</taxon>
        <taxon>Globodera</taxon>
    </lineage>
</organism>